<evidence type="ECO:0000313" key="12">
    <source>
        <dbReference type="RefSeq" id="XP_031376109.1"/>
    </source>
</evidence>
<dbReference type="CDD" id="cd13132">
    <property type="entry name" value="MATE_eukaryotic"/>
    <property type="match status" value="1"/>
</dbReference>
<evidence type="ECO:0000313" key="11">
    <source>
        <dbReference type="Proteomes" id="UP000515151"/>
    </source>
</evidence>
<proteinExistence type="inferred from homology"/>
<feature type="transmembrane region" description="Helical" evidence="7">
    <location>
        <begin position="399"/>
        <end position="422"/>
    </location>
</feature>
<dbReference type="GO" id="GO:0016020">
    <property type="term" value="C:membrane"/>
    <property type="evidence" value="ECO:0007669"/>
    <property type="project" value="UniProtKB-SubCell"/>
</dbReference>
<evidence type="ECO:0000256" key="6">
    <source>
        <dbReference type="ARBA" id="ARBA00023136"/>
    </source>
</evidence>
<evidence type="ECO:0000256" key="2">
    <source>
        <dbReference type="ARBA" id="ARBA00010199"/>
    </source>
</evidence>
<dbReference type="EMBL" id="MTKT01002214">
    <property type="protein sequence ID" value="OWM80973.1"/>
    <property type="molecule type" value="Genomic_DNA"/>
</dbReference>
<keyword evidence="11" id="KW-1185">Reference proteome</keyword>
<feature type="transmembrane region" description="Helical" evidence="7">
    <location>
        <begin position="140"/>
        <end position="157"/>
    </location>
</feature>
<keyword evidence="5 7" id="KW-1133">Transmembrane helix</keyword>
<dbReference type="InterPro" id="IPR002528">
    <property type="entry name" value="MATE_fam"/>
</dbReference>
<accession>A0A218X7R6</accession>
<comment type="similarity">
    <text evidence="2 7">Belongs to the multi antimicrobial extrusion (MATE) (TC 2.A.66.1) family.</text>
</comment>
<dbReference type="RefSeq" id="XP_031376109.1">
    <property type="nucleotide sequence ID" value="XM_031520249.1"/>
</dbReference>
<reference evidence="11" key="3">
    <citation type="journal article" date="2020" name="Plant Biotechnol. J.">
        <title>The pomegranate (Punica granatum L.) draft genome dissects genetic divergence between soft- and hard-seeded cultivars.</title>
        <authorList>
            <person name="Luo X."/>
            <person name="Li H."/>
            <person name="Wu Z."/>
            <person name="Yao W."/>
            <person name="Zhao P."/>
            <person name="Cao D."/>
            <person name="Yu H."/>
            <person name="Li K."/>
            <person name="Poudel K."/>
            <person name="Zhao D."/>
            <person name="Zhang F."/>
            <person name="Xia X."/>
            <person name="Chen L."/>
            <person name="Wang Q."/>
            <person name="Jing D."/>
            <person name="Cao S."/>
        </authorList>
    </citation>
    <scope>NUCLEOTIDE SEQUENCE [LARGE SCALE GENOMIC DNA]</scope>
</reference>
<feature type="transmembrane region" description="Helical" evidence="7">
    <location>
        <begin position="458"/>
        <end position="480"/>
    </location>
</feature>
<dbReference type="PANTHER" id="PTHR11206">
    <property type="entry name" value="MULTIDRUG RESISTANCE PROTEIN"/>
    <property type="match status" value="1"/>
</dbReference>
<dbReference type="Proteomes" id="UP000515151">
    <property type="component" value="Chromosome 1"/>
</dbReference>
<evidence type="ECO:0000256" key="1">
    <source>
        <dbReference type="ARBA" id="ARBA00004141"/>
    </source>
</evidence>
<keyword evidence="4 7" id="KW-0812">Transmembrane</keyword>
<organism evidence="9 10">
    <name type="scientific">Punica granatum</name>
    <name type="common">Pomegranate</name>
    <dbReference type="NCBI Taxonomy" id="22663"/>
    <lineage>
        <taxon>Eukaryota</taxon>
        <taxon>Viridiplantae</taxon>
        <taxon>Streptophyta</taxon>
        <taxon>Embryophyta</taxon>
        <taxon>Tracheophyta</taxon>
        <taxon>Spermatophyta</taxon>
        <taxon>Magnoliopsida</taxon>
        <taxon>eudicotyledons</taxon>
        <taxon>Gunneridae</taxon>
        <taxon>Pentapetalae</taxon>
        <taxon>rosids</taxon>
        <taxon>malvids</taxon>
        <taxon>Myrtales</taxon>
        <taxon>Lythraceae</taxon>
        <taxon>Punica</taxon>
    </lineage>
</organism>
<feature type="transmembrane region" description="Helical" evidence="7">
    <location>
        <begin position="206"/>
        <end position="230"/>
    </location>
</feature>
<feature type="transmembrane region" description="Helical" evidence="7">
    <location>
        <begin position="58"/>
        <end position="79"/>
    </location>
</feature>
<keyword evidence="6 7" id="KW-0472">Membrane</keyword>
<dbReference type="NCBIfam" id="TIGR00797">
    <property type="entry name" value="matE"/>
    <property type="match status" value="1"/>
</dbReference>
<evidence type="ECO:0000256" key="8">
    <source>
        <dbReference type="SAM" id="MobiDB-lite"/>
    </source>
</evidence>
<name>A0A218X7R6_PUNGR</name>
<dbReference type="InterPro" id="IPR045069">
    <property type="entry name" value="MATE_euk"/>
</dbReference>
<evidence type="ECO:0000256" key="5">
    <source>
        <dbReference type="ARBA" id="ARBA00022989"/>
    </source>
</evidence>
<sequence>MGRIDRRPFLLSEASPGNREQSPAVLDQINGVGSTKANKDEGVELPLGRRVWRESKKLWYILGPSIFGRVAGYTMSVVTQAFAGHLGEVELAAMSITISVIIGFNFGLLLGMASALETLCGQAFGAKRYHMLGIYIQRSFVVLFLCCFLLLPVYIFAAPLLRFLGQPDDVAELTGKLALWMIPTHFSYAFIFPLNRFFQSQLKAPIVAWASVAGLVASVATSWLCTYVLGFGVFGLAQCLNLGWWVTALGMLVYATCGGCPLTWTGWSVEAFSGLWEFIKLSVASGVMLCLENWYYKILILMTGHLHNVTVALDALSICMNINGWEMMIPFAFFAATGVRVANELGAGYGKAAKFATIVSVMQSTLIGIFFCLLVMVLRSKIAYIFTSSPEVIEEVSKLSYLLGATILLNSIQPILSGVAVGSGWQGSVAYINLGCYYGIGLPLGLLLGWVFNMSVMGIWGGMIFGGTAVQTIILAVITIRCDWEKEAEKAQQRVTKWSTSKPDDGEQYIAP</sequence>
<evidence type="ECO:0000313" key="10">
    <source>
        <dbReference type="Proteomes" id="UP000197138"/>
    </source>
</evidence>
<feature type="region of interest" description="Disordered" evidence="8">
    <location>
        <begin position="493"/>
        <end position="512"/>
    </location>
</feature>
<evidence type="ECO:0000256" key="3">
    <source>
        <dbReference type="ARBA" id="ARBA00022448"/>
    </source>
</evidence>
<feature type="transmembrane region" description="Helical" evidence="7">
    <location>
        <begin position="355"/>
        <end position="379"/>
    </location>
</feature>
<dbReference type="OrthoDB" id="2126698at2759"/>
<dbReference type="GO" id="GO:0015297">
    <property type="term" value="F:antiporter activity"/>
    <property type="evidence" value="ECO:0007669"/>
    <property type="project" value="InterPro"/>
</dbReference>
<dbReference type="Proteomes" id="UP000197138">
    <property type="component" value="Unassembled WGS sequence"/>
</dbReference>
<evidence type="ECO:0000256" key="4">
    <source>
        <dbReference type="ARBA" id="ARBA00022692"/>
    </source>
</evidence>
<keyword evidence="3" id="KW-0813">Transport</keyword>
<feature type="transmembrane region" description="Helical" evidence="7">
    <location>
        <begin position="429"/>
        <end position="452"/>
    </location>
</feature>
<protein>
    <recommendedName>
        <fullName evidence="7">Protein DETOXIFICATION</fullName>
    </recommendedName>
    <alternativeName>
        <fullName evidence="7">Multidrug and toxic compound extrusion protein</fullName>
    </alternativeName>
</protein>
<reference evidence="10" key="1">
    <citation type="journal article" date="2017" name="Plant J.">
        <title>The pomegranate (Punica granatum L.) genome and the genomics of punicalagin biosynthesis.</title>
        <authorList>
            <person name="Qin G."/>
            <person name="Xu C."/>
            <person name="Ming R."/>
            <person name="Tang H."/>
            <person name="Guyot R."/>
            <person name="Kramer E.M."/>
            <person name="Hu Y."/>
            <person name="Yi X."/>
            <person name="Qi Y."/>
            <person name="Xu X."/>
            <person name="Gao Z."/>
            <person name="Pan H."/>
            <person name="Jian J."/>
            <person name="Tian Y."/>
            <person name="Yue Z."/>
            <person name="Xu Y."/>
        </authorList>
    </citation>
    <scope>NUCLEOTIDE SEQUENCE [LARGE SCALE GENOMIC DNA]</scope>
    <source>
        <strain evidence="10">cv. Dabenzi</strain>
    </source>
</reference>
<gene>
    <name evidence="12" type="primary">LOC116191343</name>
    <name evidence="9" type="ORF">CDL15_Pgr007004</name>
</gene>
<dbReference type="Pfam" id="PF01554">
    <property type="entry name" value="MatE"/>
    <property type="match status" value="2"/>
</dbReference>
<dbReference type="AlphaFoldDB" id="A0A218X7R6"/>
<feature type="transmembrane region" description="Helical" evidence="7">
    <location>
        <begin position="177"/>
        <end position="194"/>
    </location>
</feature>
<dbReference type="GO" id="GO:0042910">
    <property type="term" value="F:xenobiotic transmembrane transporter activity"/>
    <property type="evidence" value="ECO:0007669"/>
    <property type="project" value="InterPro"/>
</dbReference>
<feature type="transmembrane region" description="Helical" evidence="7">
    <location>
        <begin position="327"/>
        <end position="343"/>
    </location>
</feature>
<feature type="transmembrane region" description="Helical" evidence="7">
    <location>
        <begin position="91"/>
        <end position="119"/>
    </location>
</feature>
<dbReference type="GO" id="GO:1990961">
    <property type="term" value="P:xenobiotic detoxification by transmembrane export across the plasma membrane"/>
    <property type="evidence" value="ECO:0007669"/>
    <property type="project" value="InterPro"/>
</dbReference>
<evidence type="ECO:0000313" key="9">
    <source>
        <dbReference type="EMBL" id="OWM80973.1"/>
    </source>
</evidence>
<evidence type="ECO:0000256" key="7">
    <source>
        <dbReference type="RuleBase" id="RU004914"/>
    </source>
</evidence>
<comment type="subcellular location">
    <subcellularLocation>
        <location evidence="1">Membrane</location>
        <topology evidence="1">Multi-pass membrane protein</topology>
    </subcellularLocation>
</comment>
<reference evidence="12" key="4">
    <citation type="submission" date="2025-04" db="UniProtKB">
        <authorList>
            <consortium name="RefSeq"/>
        </authorList>
    </citation>
    <scope>IDENTIFICATION</scope>
    <source>
        <tissue evidence="12">Leaf</tissue>
    </source>
</reference>
<feature type="transmembrane region" description="Helical" evidence="7">
    <location>
        <begin position="242"/>
        <end position="266"/>
    </location>
</feature>
<reference evidence="9" key="2">
    <citation type="submission" date="2017-06" db="EMBL/GenBank/DDBJ databases">
        <title>The pomegranate genome and the genomics of punicalagin biosynthesis.</title>
        <authorList>
            <person name="Xu C."/>
        </authorList>
    </citation>
    <scope>NUCLEOTIDE SEQUENCE [LARGE SCALE GENOMIC DNA]</scope>
    <source>
        <tissue evidence="9">Fresh leaf</tissue>
    </source>
</reference>
<dbReference type="GeneID" id="116191343"/>